<evidence type="ECO:0000313" key="3">
    <source>
        <dbReference type="Proteomes" id="UP000323739"/>
    </source>
</evidence>
<dbReference type="Pfam" id="PF13455">
    <property type="entry name" value="MUG113"/>
    <property type="match status" value="1"/>
</dbReference>
<evidence type="ECO:0008006" key="4">
    <source>
        <dbReference type="Google" id="ProtNLM"/>
    </source>
</evidence>
<gene>
    <name evidence="2" type="primary">4L372D_059</name>
</gene>
<proteinExistence type="predicted"/>
<evidence type="ECO:0000313" key="2">
    <source>
        <dbReference type="EMBL" id="QEG08523.1"/>
    </source>
</evidence>
<dbReference type="Proteomes" id="UP000323739">
    <property type="component" value="Segment"/>
</dbReference>
<name>A0A5B9NCD3_9CAUD</name>
<organism evidence="2 3">
    <name type="scientific">Aeromonas phage 4L372D</name>
    <dbReference type="NCBI Taxonomy" id="2588518"/>
    <lineage>
        <taxon>Viruses</taxon>
        <taxon>Duplodnaviria</taxon>
        <taxon>Heunggongvirae</taxon>
        <taxon>Uroviricota</taxon>
        <taxon>Caudoviricetes</taxon>
        <taxon>Plateaulakevirus</taxon>
        <taxon>Plateaulakevirus pv4L372D</taxon>
    </lineage>
</organism>
<dbReference type="EMBL" id="MK813939">
    <property type="protein sequence ID" value="QEG08523.1"/>
    <property type="molecule type" value="Genomic_DNA"/>
</dbReference>
<keyword evidence="1" id="KW-0175">Coiled coil</keyword>
<sequence length="156" mass="18608">MQWCVYFIAYGNKDNSPVKVGYTSDIDMRIINLQTCCPYRLKLLMTIPCESKSMAAKLERFLHNRLKKGLMQGEWFRWDRCGVLVPKAIHDFFHSEDKDYTQADYLVKHRRLTKDKLAVKDQKQEIKELKKRIKELEQSIDEMLDREQLSIISNYL</sequence>
<dbReference type="GeneID" id="55616977"/>
<dbReference type="KEGG" id="vg:55616977"/>
<keyword evidence="3" id="KW-1185">Reference proteome</keyword>
<reference evidence="2 3" key="1">
    <citation type="submission" date="2019-04" db="EMBL/GenBank/DDBJ databases">
        <title>Nine Novel Phages from a Plateau Lake in Southwest China Provide Insights into Aeromonas Phage Diversity.</title>
        <authorList>
            <person name="Xiao W."/>
            <person name="Bai M."/>
            <person name="Wang Y."/>
            <person name="Cui X."/>
        </authorList>
    </citation>
    <scope>NUCLEOTIDE SEQUENCE [LARGE SCALE GENOMIC DNA]</scope>
</reference>
<feature type="coiled-coil region" evidence="1">
    <location>
        <begin position="112"/>
        <end position="146"/>
    </location>
</feature>
<evidence type="ECO:0000256" key="1">
    <source>
        <dbReference type="SAM" id="Coils"/>
    </source>
</evidence>
<accession>A0A5B9NCD3</accession>
<dbReference type="RefSeq" id="YP_009846607.1">
    <property type="nucleotide sequence ID" value="NC_048771.1"/>
</dbReference>
<protein>
    <recommendedName>
        <fullName evidence="4">GIY-YIG nuclease family protein</fullName>
    </recommendedName>
</protein>